<comment type="similarity">
    <text evidence="2">Belongs to the major facilitator superfamily. Proton-dependent oligopeptide transporter (POT/PTR) (TC 2.A.17) family.</text>
</comment>
<dbReference type="AlphaFoldDB" id="A0A319DK65"/>
<keyword evidence="3 7" id="KW-0812">Transmembrane</keyword>
<dbReference type="Pfam" id="PF00854">
    <property type="entry name" value="PTR2"/>
    <property type="match status" value="1"/>
</dbReference>
<feature type="region of interest" description="Disordered" evidence="6">
    <location>
        <begin position="1"/>
        <end position="24"/>
    </location>
</feature>
<feature type="transmembrane region" description="Helical" evidence="7">
    <location>
        <begin position="502"/>
        <end position="522"/>
    </location>
</feature>
<dbReference type="InterPro" id="IPR000109">
    <property type="entry name" value="POT_fam"/>
</dbReference>
<feature type="transmembrane region" description="Helical" evidence="7">
    <location>
        <begin position="146"/>
        <end position="167"/>
    </location>
</feature>
<dbReference type="GO" id="GO:0022857">
    <property type="term" value="F:transmembrane transporter activity"/>
    <property type="evidence" value="ECO:0007669"/>
    <property type="project" value="InterPro"/>
</dbReference>
<dbReference type="InterPro" id="IPR036259">
    <property type="entry name" value="MFS_trans_sf"/>
</dbReference>
<evidence type="ECO:0000256" key="4">
    <source>
        <dbReference type="ARBA" id="ARBA00022989"/>
    </source>
</evidence>
<dbReference type="OrthoDB" id="8904098at2759"/>
<dbReference type="EMBL" id="KZ825817">
    <property type="protein sequence ID" value="PYH97916.1"/>
    <property type="molecule type" value="Genomic_DNA"/>
</dbReference>
<reference evidence="8 9" key="1">
    <citation type="submission" date="2018-02" db="EMBL/GenBank/DDBJ databases">
        <title>The genomes of Aspergillus section Nigri reveals drivers in fungal speciation.</title>
        <authorList>
            <consortium name="DOE Joint Genome Institute"/>
            <person name="Vesth T.C."/>
            <person name="Nybo J."/>
            <person name="Theobald S."/>
            <person name="Brandl J."/>
            <person name="Frisvad J.C."/>
            <person name="Nielsen K.F."/>
            <person name="Lyhne E.K."/>
            <person name="Kogle M.E."/>
            <person name="Kuo A."/>
            <person name="Riley R."/>
            <person name="Clum A."/>
            <person name="Nolan M."/>
            <person name="Lipzen A."/>
            <person name="Salamov A."/>
            <person name="Henrissat B."/>
            <person name="Wiebenga A."/>
            <person name="De vries R.P."/>
            <person name="Grigoriev I.V."/>
            <person name="Mortensen U.H."/>
            <person name="Andersen M.R."/>
            <person name="Baker S.E."/>
        </authorList>
    </citation>
    <scope>NUCLEOTIDE SEQUENCE [LARGE SCALE GENOMIC DNA]</scope>
    <source>
        <strain evidence="8 9">CBS 707.79</strain>
    </source>
</reference>
<gene>
    <name evidence="8" type="ORF">BO71DRAFT_395741</name>
</gene>
<dbReference type="GO" id="GO:0016020">
    <property type="term" value="C:membrane"/>
    <property type="evidence" value="ECO:0007669"/>
    <property type="project" value="UniProtKB-SubCell"/>
</dbReference>
<feature type="compositionally biased region" description="Low complexity" evidence="6">
    <location>
        <begin position="14"/>
        <end position="23"/>
    </location>
</feature>
<evidence type="ECO:0000313" key="9">
    <source>
        <dbReference type="Proteomes" id="UP000247810"/>
    </source>
</evidence>
<keyword evidence="4 7" id="KW-1133">Transmembrane helix</keyword>
<sequence>MLTHPSPNPPAEPPAAEGESPSPDDLVQCRRVADSLPTTAWLVASVTICERLCYYGFVGPFQNYVQNSPSDPLRPGGLGLGQSKASLLVNIFLIVSYVTPMAAGIVADGYLGRFRTVLLALTLYILGIAVLFVTSIPSLLHHGAGLPGLVIAMIFMGLALGGVKASLPPMLAEQCSKIKQRIKITKSGERVIVDPDITLQYAFDMYYWCMNIGAMSRVAATFIEKDVGFWATYLMSLCAIVCGLIIFYLGRRVLIASEPQGSPLLPAIQALLVAIRHGFRMDAARPEAVLSRDGKTVTWSNGLIDELKSALFACRAFTPFIIFWLCQAQMTTNTVSQAAQMETHGIPNDMLPVINSVTVVIALPLVNKFVYPALHRRGISTPPLRRVALGFLLEALGMAYAAGIQGWIYSVGPCYQHPRECPASMGGSIPNHINVGYQSPVYLLEGLSEVFASPAGYEYTFTKAPKSMKSIIQAMYGLTAAGGSLIALALTPTNKNPDLLGMYAGIAGAMFVAAVVVMAVSYRFEGKTMKVS</sequence>
<feature type="transmembrane region" description="Helical" evidence="7">
    <location>
        <begin position="87"/>
        <end position="106"/>
    </location>
</feature>
<dbReference type="STRING" id="1448320.A0A319DK65"/>
<evidence type="ECO:0000256" key="6">
    <source>
        <dbReference type="SAM" id="MobiDB-lite"/>
    </source>
</evidence>
<proteinExistence type="inferred from homology"/>
<feature type="transmembrane region" description="Helical" evidence="7">
    <location>
        <begin position="118"/>
        <end position="140"/>
    </location>
</feature>
<feature type="transmembrane region" description="Helical" evidence="7">
    <location>
        <begin position="229"/>
        <end position="250"/>
    </location>
</feature>
<evidence type="ECO:0000256" key="3">
    <source>
        <dbReference type="ARBA" id="ARBA00022692"/>
    </source>
</evidence>
<evidence type="ECO:0000256" key="5">
    <source>
        <dbReference type="ARBA" id="ARBA00023136"/>
    </source>
</evidence>
<evidence type="ECO:0000313" key="8">
    <source>
        <dbReference type="EMBL" id="PYH97916.1"/>
    </source>
</evidence>
<keyword evidence="5 7" id="KW-0472">Membrane</keyword>
<dbReference type="SUPFAM" id="SSF103473">
    <property type="entry name" value="MFS general substrate transporter"/>
    <property type="match status" value="1"/>
</dbReference>
<feature type="compositionally biased region" description="Pro residues" evidence="6">
    <location>
        <begin position="1"/>
        <end position="13"/>
    </location>
</feature>
<name>A0A319DK65_9EURO</name>
<organism evidence="8 9">
    <name type="scientific">Aspergillus ellipticus CBS 707.79</name>
    <dbReference type="NCBI Taxonomy" id="1448320"/>
    <lineage>
        <taxon>Eukaryota</taxon>
        <taxon>Fungi</taxon>
        <taxon>Dikarya</taxon>
        <taxon>Ascomycota</taxon>
        <taxon>Pezizomycotina</taxon>
        <taxon>Eurotiomycetes</taxon>
        <taxon>Eurotiomycetidae</taxon>
        <taxon>Eurotiales</taxon>
        <taxon>Aspergillaceae</taxon>
        <taxon>Aspergillus</taxon>
        <taxon>Aspergillus subgen. Circumdati</taxon>
    </lineage>
</organism>
<dbReference type="PANTHER" id="PTHR11654">
    <property type="entry name" value="OLIGOPEPTIDE TRANSPORTER-RELATED"/>
    <property type="match status" value="1"/>
</dbReference>
<feature type="transmembrane region" description="Helical" evidence="7">
    <location>
        <begin position="471"/>
        <end position="490"/>
    </location>
</feature>
<comment type="subcellular location">
    <subcellularLocation>
        <location evidence="1">Membrane</location>
        <topology evidence="1">Multi-pass membrane protein</topology>
    </subcellularLocation>
</comment>
<dbReference type="VEuPathDB" id="FungiDB:BO71DRAFT_395741"/>
<accession>A0A319DK65</accession>
<keyword evidence="9" id="KW-1185">Reference proteome</keyword>
<evidence type="ECO:0000256" key="2">
    <source>
        <dbReference type="ARBA" id="ARBA00005982"/>
    </source>
</evidence>
<dbReference type="Gene3D" id="1.20.1250.20">
    <property type="entry name" value="MFS general substrate transporter like domains"/>
    <property type="match status" value="1"/>
</dbReference>
<dbReference type="Proteomes" id="UP000247810">
    <property type="component" value="Unassembled WGS sequence"/>
</dbReference>
<feature type="transmembrane region" description="Helical" evidence="7">
    <location>
        <begin position="350"/>
        <end position="370"/>
    </location>
</feature>
<protein>
    <submittedName>
        <fullName evidence="8">Oligopeptide transporter</fullName>
    </submittedName>
</protein>
<evidence type="ECO:0000256" key="1">
    <source>
        <dbReference type="ARBA" id="ARBA00004141"/>
    </source>
</evidence>
<evidence type="ECO:0000256" key="7">
    <source>
        <dbReference type="SAM" id="Phobius"/>
    </source>
</evidence>